<dbReference type="Proteomes" id="UP000001798">
    <property type="component" value="Chromosome 4"/>
</dbReference>
<dbReference type="RefSeq" id="XP_024548149.1">
    <property type="nucleotide sequence ID" value="XM_024692374.1"/>
</dbReference>
<sequence length="396" mass="44438">MSSRDSVGSLSNSSSSSRSSYTSSSGSFSSITRAISSTFSGRSTPLPESPTSSLPSPQDKTLGNVLNVTYLESSSSNESFNHQIPTRTKLPTVIPAAQNGPSALARLQDVQSVFCVAFGIFDRYYIAWEDNKGEQHQESNKLPQLLYDWLYPESGQTRHLPSLQVSFGTNDEFFASDKNDKISSRDSLPSVINHVSRMTLTKPIVRTNSQPILNRNEAEENTPTTLQASRLKRRSTLFTLNYQAHNPTRNTIDSRETLEKLPSRTSIAENPLSTYITRNNIESHWIEPESHVLSGLSRRRSVKVNLPRIRTSWSEQPTQDSNILNREIYNSERNYIDACMQTDLCGHHLDEVLSTEIAPPILPQGPQYQPVQTMPFGLMQDYFRGQYSLGDALYYG</sequence>
<dbReference type="GeneID" id="36394088"/>
<keyword evidence="3" id="KW-1185">Reference proteome</keyword>
<dbReference type="AlphaFoldDB" id="A0A384JEK4"/>
<dbReference type="EMBL" id="CP009808">
    <property type="protein sequence ID" value="ATZ48912.1"/>
    <property type="molecule type" value="Genomic_DNA"/>
</dbReference>
<evidence type="ECO:0000313" key="2">
    <source>
        <dbReference type="EMBL" id="ATZ48912.1"/>
    </source>
</evidence>
<reference evidence="2 3" key="3">
    <citation type="journal article" date="2017" name="Mol. Plant Pathol.">
        <title>A gapless genome sequence of the fungus Botrytis cinerea.</title>
        <authorList>
            <person name="Van Kan J.A."/>
            <person name="Stassen J.H."/>
            <person name="Mosbach A."/>
            <person name="Van Der Lee T.A."/>
            <person name="Faino L."/>
            <person name="Farmer A.D."/>
            <person name="Papasotiriou D.G."/>
            <person name="Zhou S."/>
            <person name="Seidl M.F."/>
            <person name="Cottam E."/>
            <person name="Edel D."/>
            <person name="Hahn M."/>
            <person name="Schwartz D.C."/>
            <person name="Dietrich R.A."/>
            <person name="Widdison S."/>
            <person name="Scalliet G."/>
        </authorList>
    </citation>
    <scope>NUCLEOTIDE SEQUENCE [LARGE SCALE GENOMIC DNA]</scope>
    <source>
        <strain evidence="2 3">B05.10</strain>
    </source>
</reference>
<feature type="compositionally biased region" description="Low complexity" evidence="1">
    <location>
        <begin position="1"/>
        <end position="57"/>
    </location>
</feature>
<dbReference type="KEGG" id="bfu:BCIN_04g01230"/>
<organism evidence="2 3">
    <name type="scientific">Botryotinia fuckeliana (strain B05.10)</name>
    <name type="common">Noble rot fungus</name>
    <name type="synonym">Botrytis cinerea</name>
    <dbReference type="NCBI Taxonomy" id="332648"/>
    <lineage>
        <taxon>Eukaryota</taxon>
        <taxon>Fungi</taxon>
        <taxon>Dikarya</taxon>
        <taxon>Ascomycota</taxon>
        <taxon>Pezizomycotina</taxon>
        <taxon>Leotiomycetes</taxon>
        <taxon>Helotiales</taxon>
        <taxon>Sclerotiniaceae</taxon>
        <taxon>Botrytis</taxon>
    </lineage>
</organism>
<proteinExistence type="predicted"/>
<reference evidence="2 3" key="2">
    <citation type="journal article" date="2012" name="Eukaryot. Cell">
        <title>Genome update of Botrytis cinerea strains B05.10 and T4.</title>
        <authorList>
            <person name="Staats M."/>
            <person name="van Kan J.A."/>
        </authorList>
    </citation>
    <scope>NUCLEOTIDE SEQUENCE [LARGE SCALE GENOMIC DNA]</scope>
    <source>
        <strain evidence="2 3">B05.10</strain>
    </source>
</reference>
<accession>A0A384JEK4</accession>
<evidence type="ECO:0000256" key="1">
    <source>
        <dbReference type="SAM" id="MobiDB-lite"/>
    </source>
</evidence>
<protein>
    <submittedName>
        <fullName evidence="2">Uncharacterized protein</fullName>
    </submittedName>
</protein>
<dbReference type="OrthoDB" id="3541821at2759"/>
<reference evidence="2 3" key="1">
    <citation type="journal article" date="2011" name="PLoS Genet.">
        <title>Genomic analysis of the necrotrophic fungal pathogens Sclerotinia sclerotiorum and Botrytis cinerea.</title>
        <authorList>
            <person name="Amselem J."/>
            <person name="Cuomo C.A."/>
            <person name="van Kan J.A."/>
            <person name="Viaud M."/>
            <person name="Benito E.P."/>
            <person name="Couloux A."/>
            <person name="Coutinho P.M."/>
            <person name="de Vries R.P."/>
            <person name="Dyer P.S."/>
            <person name="Fillinger S."/>
            <person name="Fournier E."/>
            <person name="Gout L."/>
            <person name="Hahn M."/>
            <person name="Kohn L."/>
            <person name="Lapalu N."/>
            <person name="Plummer K.M."/>
            <person name="Pradier J.M."/>
            <person name="Quevillon E."/>
            <person name="Sharon A."/>
            <person name="Simon A."/>
            <person name="ten Have A."/>
            <person name="Tudzynski B."/>
            <person name="Tudzynski P."/>
            <person name="Wincker P."/>
            <person name="Andrew M."/>
            <person name="Anthouard V."/>
            <person name="Beever R.E."/>
            <person name="Beffa R."/>
            <person name="Benoit I."/>
            <person name="Bouzid O."/>
            <person name="Brault B."/>
            <person name="Chen Z."/>
            <person name="Choquer M."/>
            <person name="Collemare J."/>
            <person name="Cotton P."/>
            <person name="Danchin E.G."/>
            <person name="Da Silva C."/>
            <person name="Gautier A."/>
            <person name="Giraud C."/>
            <person name="Giraud T."/>
            <person name="Gonzalez C."/>
            <person name="Grossetete S."/>
            <person name="Guldener U."/>
            <person name="Henrissat B."/>
            <person name="Howlett B.J."/>
            <person name="Kodira C."/>
            <person name="Kretschmer M."/>
            <person name="Lappartient A."/>
            <person name="Leroch M."/>
            <person name="Levis C."/>
            <person name="Mauceli E."/>
            <person name="Neuveglise C."/>
            <person name="Oeser B."/>
            <person name="Pearson M."/>
            <person name="Poulain J."/>
            <person name="Poussereau N."/>
            <person name="Quesneville H."/>
            <person name="Rascle C."/>
            <person name="Schumacher J."/>
            <person name="Segurens B."/>
            <person name="Sexton A."/>
            <person name="Silva E."/>
            <person name="Sirven C."/>
            <person name="Soanes D.M."/>
            <person name="Talbot N.J."/>
            <person name="Templeton M."/>
            <person name="Yandava C."/>
            <person name="Yarden O."/>
            <person name="Zeng Q."/>
            <person name="Rollins J.A."/>
            <person name="Lebrun M.H."/>
            <person name="Dickman M."/>
        </authorList>
    </citation>
    <scope>NUCLEOTIDE SEQUENCE [LARGE SCALE GENOMIC DNA]</scope>
    <source>
        <strain evidence="2 3">B05.10</strain>
    </source>
</reference>
<evidence type="ECO:0000313" key="3">
    <source>
        <dbReference type="Proteomes" id="UP000001798"/>
    </source>
</evidence>
<gene>
    <name evidence="2" type="ORF">BCIN_04g01230</name>
</gene>
<dbReference type="VEuPathDB" id="FungiDB:Bcin04g01230"/>
<name>A0A384JEK4_BOTFB</name>
<feature type="region of interest" description="Disordered" evidence="1">
    <location>
        <begin position="1"/>
        <end position="61"/>
    </location>
</feature>